<accession>A0ABN2RX93</accession>
<feature type="transmembrane region" description="Helical" evidence="7">
    <location>
        <begin position="194"/>
        <end position="213"/>
    </location>
</feature>
<feature type="transmembrane region" description="Helical" evidence="7">
    <location>
        <begin position="365"/>
        <end position="398"/>
    </location>
</feature>
<dbReference type="InterPro" id="IPR006043">
    <property type="entry name" value="NCS2"/>
</dbReference>
<evidence type="ECO:0000256" key="1">
    <source>
        <dbReference type="ARBA" id="ARBA00004127"/>
    </source>
</evidence>
<name>A0ABN2RX93_9PSEU</name>
<feature type="transmembrane region" description="Helical" evidence="7">
    <location>
        <begin position="451"/>
        <end position="468"/>
    </location>
</feature>
<keyword evidence="3" id="KW-0813">Transport</keyword>
<feature type="transmembrane region" description="Helical" evidence="7">
    <location>
        <begin position="71"/>
        <end position="96"/>
    </location>
</feature>
<evidence type="ECO:0000313" key="9">
    <source>
        <dbReference type="Proteomes" id="UP001501116"/>
    </source>
</evidence>
<comment type="similarity">
    <text evidence="2">Belongs to the nucleobase:cation symporter-2 (NCS2) (TC 2.A.40) family. Azg-like subfamily.</text>
</comment>
<dbReference type="EMBL" id="BAAANN010000028">
    <property type="protein sequence ID" value="GAA1976621.1"/>
    <property type="molecule type" value="Genomic_DNA"/>
</dbReference>
<sequence length="475" mass="48887">MTQLDTEPRSEPARRPLDRFFKISDRGSTFGREVRGGLTTFVAMCYIVLLNPLILGASADITGVRLTTEQVTTATALAAGITTLLMGFVGNAPLALAAGLGVNGIVAFQMAPAMTWAQAFGLVVLEGVCIVLMAVSGVRERIINAIPMPLKTAITVGIGLYIALVGLVSAGFVTRTPDIAHSTVPVRMGLDGHLAGWPIAIFCLGLLLMIVLISRGVPGAVLISILVATVLAVVVDSAFHVGGWGLVEPKVPDHVVASPDFSLLGQVDLFGGFASAGPVTAGVFLFTLVLSGFFDAMGTITSVADEAGLTKDGKVEGMGRILFVDGAGALAGGLSGSAPNTVFLESAAGVGEGARTGLASVVTGALFTATLFLTPIAAVVPAQAAAPALVVIGGMMMAQCRRIPWQDIEFAIPVFLTAALIPFTYSITNGIGAGLIAYVVIKLGKGKVREIGWLLGVLAAVFAVYFGIEGVMSWF</sequence>
<evidence type="ECO:0000313" key="8">
    <source>
        <dbReference type="EMBL" id="GAA1976621.1"/>
    </source>
</evidence>
<dbReference type="PANTHER" id="PTHR43337">
    <property type="entry name" value="XANTHINE/URACIL PERMEASE C887.17-RELATED"/>
    <property type="match status" value="1"/>
</dbReference>
<feature type="transmembrane region" description="Helical" evidence="7">
    <location>
        <begin position="150"/>
        <end position="174"/>
    </location>
</feature>
<comment type="subcellular location">
    <subcellularLocation>
        <location evidence="1">Endomembrane system</location>
        <topology evidence="1">Multi-pass membrane protein</topology>
    </subcellularLocation>
</comment>
<proteinExistence type="inferred from homology"/>
<dbReference type="Pfam" id="PF00860">
    <property type="entry name" value="Xan_ur_permease"/>
    <property type="match status" value="1"/>
</dbReference>
<comment type="caution">
    <text evidence="8">The sequence shown here is derived from an EMBL/GenBank/DDBJ whole genome shotgun (WGS) entry which is preliminary data.</text>
</comment>
<organism evidence="8 9">
    <name type="scientific">Amycolatopsis minnesotensis</name>
    <dbReference type="NCBI Taxonomy" id="337894"/>
    <lineage>
        <taxon>Bacteria</taxon>
        <taxon>Bacillati</taxon>
        <taxon>Actinomycetota</taxon>
        <taxon>Actinomycetes</taxon>
        <taxon>Pseudonocardiales</taxon>
        <taxon>Pseudonocardiaceae</taxon>
        <taxon>Amycolatopsis</taxon>
    </lineage>
</organism>
<feature type="transmembrane region" description="Helical" evidence="7">
    <location>
        <begin position="116"/>
        <end position="138"/>
    </location>
</feature>
<evidence type="ECO:0000256" key="3">
    <source>
        <dbReference type="ARBA" id="ARBA00022448"/>
    </source>
</evidence>
<keyword evidence="6 7" id="KW-0472">Membrane</keyword>
<dbReference type="PANTHER" id="PTHR43337:SF1">
    <property type="entry name" value="XANTHINE_URACIL PERMEASE C887.17-RELATED"/>
    <property type="match status" value="1"/>
</dbReference>
<evidence type="ECO:0000256" key="4">
    <source>
        <dbReference type="ARBA" id="ARBA00022692"/>
    </source>
</evidence>
<feature type="transmembrane region" description="Helical" evidence="7">
    <location>
        <begin position="220"/>
        <end position="247"/>
    </location>
</feature>
<protein>
    <submittedName>
        <fullName evidence="8">NCS2 family permease</fullName>
    </submittedName>
</protein>
<feature type="transmembrane region" description="Helical" evidence="7">
    <location>
        <begin position="38"/>
        <end position="59"/>
    </location>
</feature>
<keyword evidence="4 7" id="KW-0812">Transmembrane</keyword>
<dbReference type="RefSeq" id="WP_344426405.1">
    <property type="nucleotide sequence ID" value="NZ_BAAANN010000028.1"/>
</dbReference>
<evidence type="ECO:0000256" key="7">
    <source>
        <dbReference type="SAM" id="Phobius"/>
    </source>
</evidence>
<evidence type="ECO:0000256" key="2">
    <source>
        <dbReference type="ARBA" id="ARBA00005697"/>
    </source>
</evidence>
<dbReference type="InterPro" id="IPR045018">
    <property type="entry name" value="Azg-like"/>
</dbReference>
<gene>
    <name evidence="8" type="ORF">GCM10009754_60390</name>
</gene>
<feature type="transmembrane region" description="Helical" evidence="7">
    <location>
        <begin position="410"/>
        <end position="439"/>
    </location>
</feature>
<evidence type="ECO:0000256" key="5">
    <source>
        <dbReference type="ARBA" id="ARBA00022989"/>
    </source>
</evidence>
<reference evidence="8 9" key="1">
    <citation type="journal article" date="2019" name="Int. J. Syst. Evol. Microbiol.">
        <title>The Global Catalogue of Microorganisms (GCM) 10K type strain sequencing project: providing services to taxonomists for standard genome sequencing and annotation.</title>
        <authorList>
            <consortium name="The Broad Institute Genomics Platform"/>
            <consortium name="The Broad Institute Genome Sequencing Center for Infectious Disease"/>
            <person name="Wu L."/>
            <person name="Ma J."/>
        </authorList>
    </citation>
    <scope>NUCLEOTIDE SEQUENCE [LARGE SCALE GENOMIC DNA]</scope>
    <source>
        <strain evidence="8 9">JCM 14545</strain>
    </source>
</reference>
<evidence type="ECO:0000256" key="6">
    <source>
        <dbReference type="ARBA" id="ARBA00023136"/>
    </source>
</evidence>
<keyword evidence="9" id="KW-1185">Reference proteome</keyword>
<keyword evidence="5 7" id="KW-1133">Transmembrane helix</keyword>
<dbReference type="Proteomes" id="UP001501116">
    <property type="component" value="Unassembled WGS sequence"/>
</dbReference>
<feature type="transmembrane region" description="Helical" evidence="7">
    <location>
        <begin position="267"/>
        <end position="290"/>
    </location>
</feature>